<evidence type="ECO:0000313" key="3">
    <source>
        <dbReference type="EMBL" id="GAA3709933.1"/>
    </source>
</evidence>
<evidence type="ECO:0000313" key="4">
    <source>
        <dbReference type="Proteomes" id="UP001499884"/>
    </source>
</evidence>
<feature type="transmembrane region" description="Helical" evidence="2">
    <location>
        <begin position="84"/>
        <end position="104"/>
    </location>
</feature>
<organism evidence="3 4">
    <name type="scientific">Streptomyces tremellae</name>
    <dbReference type="NCBI Taxonomy" id="1124239"/>
    <lineage>
        <taxon>Bacteria</taxon>
        <taxon>Bacillati</taxon>
        <taxon>Actinomycetota</taxon>
        <taxon>Actinomycetes</taxon>
        <taxon>Kitasatosporales</taxon>
        <taxon>Streptomycetaceae</taxon>
        <taxon>Streptomyces</taxon>
    </lineage>
</organism>
<reference evidence="4" key="1">
    <citation type="journal article" date="2019" name="Int. J. Syst. Evol. Microbiol.">
        <title>The Global Catalogue of Microorganisms (GCM) 10K type strain sequencing project: providing services to taxonomists for standard genome sequencing and annotation.</title>
        <authorList>
            <consortium name="The Broad Institute Genomics Platform"/>
            <consortium name="The Broad Institute Genome Sequencing Center for Infectious Disease"/>
            <person name="Wu L."/>
            <person name="Ma J."/>
        </authorList>
    </citation>
    <scope>NUCLEOTIDE SEQUENCE [LARGE SCALE GENOMIC DNA]</scope>
    <source>
        <strain evidence="4">JCM 30846</strain>
    </source>
</reference>
<feature type="region of interest" description="Disordered" evidence="1">
    <location>
        <begin position="1"/>
        <end position="79"/>
    </location>
</feature>
<feature type="compositionally biased region" description="Low complexity" evidence="1">
    <location>
        <begin position="128"/>
        <end position="140"/>
    </location>
</feature>
<sequence length="274" mass="30313">MTHEKKPRTSDNDSAASRGKSGRAPVPQSAAEWRELLREEELPPEIDELRGRKRRKAKRRWHSARRDERTEWIREERKKTPTPTVIPVIALILAAAVAGAAWLWPDRHGADTAKPKATPTVEAPEEQASASPTPTASAPTVADEPEAVANAFVTAYTLRRPVEDGSHKAAVERAAPYASTPLVENLKKHDDRDFNELVAAQATEAKPTKVDIGQPSAKDRPAPDTSVRVYLQADVSLDVKATESYRYTRHLTIEVARADAASRWMVTRVLGLKE</sequence>
<dbReference type="Proteomes" id="UP001499884">
    <property type="component" value="Unassembled WGS sequence"/>
</dbReference>
<feature type="compositionally biased region" description="Basic and acidic residues" evidence="1">
    <location>
        <begin position="64"/>
        <end position="79"/>
    </location>
</feature>
<comment type="caution">
    <text evidence="3">The sequence shown here is derived from an EMBL/GenBank/DDBJ whole genome shotgun (WGS) entry which is preliminary data.</text>
</comment>
<protein>
    <submittedName>
        <fullName evidence="3">Uncharacterized protein</fullName>
    </submittedName>
</protein>
<accession>A0ABP7DU02</accession>
<keyword evidence="2" id="KW-0812">Transmembrane</keyword>
<keyword evidence="4" id="KW-1185">Reference proteome</keyword>
<feature type="compositionally biased region" description="Basic and acidic residues" evidence="1">
    <location>
        <begin position="1"/>
        <end position="11"/>
    </location>
</feature>
<keyword evidence="2" id="KW-1133">Transmembrane helix</keyword>
<feature type="compositionally biased region" description="Basic residues" evidence="1">
    <location>
        <begin position="51"/>
        <end position="63"/>
    </location>
</feature>
<name>A0ABP7DU02_9ACTN</name>
<feature type="region of interest" description="Disordered" evidence="1">
    <location>
        <begin position="205"/>
        <end position="224"/>
    </location>
</feature>
<gene>
    <name evidence="3" type="ORF">GCM10023082_04820</name>
</gene>
<feature type="region of interest" description="Disordered" evidence="1">
    <location>
        <begin position="107"/>
        <end position="142"/>
    </location>
</feature>
<keyword evidence="2" id="KW-0472">Membrane</keyword>
<dbReference type="EMBL" id="BAABEP010000002">
    <property type="protein sequence ID" value="GAA3709933.1"/>
    <property type="molecule type" value="Genomic_DNA"/>
</dbReference>
<feature type="compositionally biased region" description="Basic and acidic residues" evidence="1">
    <location>
        <begin position="32"/>
        <end position="41"/>
    </location>
</feature>
<evidence type="ECO:0000256" key="1">
    <source>
        <dbReference type="SAM" id="MobiDB-lite"/>
    </source>
</evidence>
<dbReference type="RefSeq" id="WP_345640394.1">
    <property type="nucleotide sequence ID" value="NZ_BAABEP010000002.1"/>
</dbReference>
<proteinExistence type="predicted"/>
<evidence type="ECO:0000256" key="2">
    <source>
        <dbReference type="SAM" id="Phobius"/>
    </source>
</evidence>